<evidence type="ECO:0000256" key="4">
    <source>
        <dbReference type="ARBA" id="ARBA00022833"/>
    </source>
</evidence>
<keyword evidence="3 5" id="KW-0863">Zinc-finger</keyword>
<proteinExistence type="predicted"/>
<dbReference type="PANTHER" id="PTHR24379:SF121">
    <property type="entry name" value="C2H2-TYPE DOMAIN-CONTAINING PROTEIN"/>
    <property type="match status" value="1"/>
</dbReference>
<dbReference type="Proteomes" id="UP000596742">
    <property type="component" value="Unassembled WGS sequence"/>
</dbReference>
<accession>A0A8B6GMG0</accession>
<feature type="region of interest" description="Disordered" evidence="6">
    <location>
        <begin position="584"/>
        <end position="640"/>
    </location>
</feature>
<feature type="region of interest" description="Disordered" evidence="6">
    <location>
        <begin position="454"/>
        <end position="483"/>
    </location>
</feature>
<keyword evidence="9" id="KW-1185">Reference proteome</keyword>
<feature type="compositionally biased region" description="Basic residues" evidence="6">
    <location>
        <begin position="735"/>
        <end position="748"/>
    </location>
</feature>
<evidence type="ECO:0000313" key="8">
    <source>
        <dbReference type="EMBL" id="VDI66418.1"/>
    </source>
</evidence>
<feature type="domain" description="C2H2-type" evidence="7">
    <location>
        <begin position="871"/>
        <end position="899"/>
    </location>
</feature>
<organism evidence="8 9">
    <name type="scientific">Mytilus galloprovincialis</name>
    <name type="common">Mediterranean mussel</name>
    <dbReference type="NCBI Taxonomy" id="29158"/>
    <lineage>
        <taxon>Eukaryota</taxon>
        <taxon>Metazoa</taxon>
        <taxon>Spiralia</taxon>
        <taxon>Lophotrochozoa</taxon>
        <taxon>Mollusca</taxon>
        <taxon>Bivalvia</taxon>
        <taxon>Autobranchia</taxon>
        <taxon>Pteriomorphia</taxon>
        <taxon>Mytilida</taxon>
        <taxon>Mytiloidea</taxon>
        <taxon>Mytilidae</taxon>
        <taxon>Mytilinae</taxon>
        <taxon>Mytilus</taxon>
    </lineage>
</organism>
<feature type="domain" description="C2H2-type" evidence="7">
    <location>
        <begin position="900"/>
        <end position="927"/>
    </location>
</feature>
<sequence length="983" mass="113538">MEGDGLNCNNTFGKQAGSAVLRREKVDKDEMVESLYEKHHSIDIKPEYTDRQQFTNIKTEYDEKQQPININLGYFEKQHQLTNSIMMNRENFSTEQLISNINTGQMQVSDMKTEDSVKSHKKQRVLSNYTELPYKHQQVINNNTRHSDKQQRIPSIYIECGPNLPHRRDGNSVSCSIKKESKSTETTDACMSHPSGTDIGQEKTPPTMEQDTIKDVHDVMKFPQNTNSVDLSHVNHGNQFVFKKENSNFWQDNEFRQNKDTGFKLYFHESEASQNSKSVQPGKVTVEQNKTVLRCSKERIYIHQNETFQNTKKLKRNDAKLDWLKNEEREATVLTGTLMKHKRCLCKGTRDIMGEDKILLPLVFSVRDDDILVPPVHMSIGKKNIGDKISNFSSKTDKSGGLQTIILSDNSDNVDGMCSVSTTGRPVSQNTNIEKDKRMTIMFEKIDQHVNHSSNIGYSLNKDGHEEDTVNKREDHARRCKQKRQQECIAGLSDFDSSYKKKPDKSCLSSGQKRCNKDTRKKCLNDKTPNSNAMVRNVKITNNDISNKFGNKGLSLHGLECNVCSNRFANMYNLKRHYISVHARRNQESSDDENTKNTNAKLSKLKALERDEDLKSSPANNEHDEKNETEIKTPSNIDSMHVPVDGVCAEDKNVYSDDHNDITNIPTDDNEFSSVILKCARCQFYLGTQAMKAELLLRYPNIDGYDNKEHHIQHVNKSRQSHSGKPPTKMSSYQMRKKLKRKYSNKKRGKKSLDALTCDICEQTFQTKEMLSNHIPTHFEKISFQCLICGEDHNDRQNLIEHIPIHKHNQNKEFCESCSKVFKNVETLRIHNSKFHQICFEKKHICSYCKQEFFTKGKLERHVNRNHFKKQICKYCNKSFRDKTHLRCHTIKKHTKEFPFRCHICGKGECLPSAFRRHLAEHEGKDVECTTCGKMIPIDGSNYNRHQRQHEQEEVTKNPDLLSYVNETIDAAKSLPWISLAHN</sequence>
<comment type="caution">
    <text evidence="8">The sequence shown here is derived from an EMBL/GenBank/DDBJ whole genome shotgun (WGS) entry which is preliminary data.</text>
</comment>
<feature type="compositionally biased region" description="Basic and acidic residues" evidence="6">
    <location>
        <begin position="606"/>
        <end position="631"/>
    </location>
</feature>
<feature type="domain" description="C2H2-type" evidence="7">
    <location>
        <begin position="559"/>
        <end position="587"/>
    </location>
</feature>
<feature type="domain" description="C2H2-type" evidence="7">
    <location>
        <begin position="756"/>
        <end position="783"/>
    </location>
</feature>
<dbReference type="Gene3D" id="3.30.160.60">
    <property type="entry name" value="Classic Zinc Finger"/>
    <property type="match status" value="3"/>
</dbReference>
<dbReference type="InterPro" id="IPR036236">
    <property type="entry name" value="Znf_C2H2_sf"/>
</dbReference>
<dbReference type="PANTHER" id="PTHR24379">
    <property type="entry name" value="KRAB AND ZINC FINGER DOMAIN-CONTAINING"/>
    <property type="match status" value="1"/>
</dbReference>
<evidence type="ECO:0000256" key="3">
    <source>
        <dbReference type="ARBA" id="ARBA00022771"/>
    </source>
</evidence>
<keyword evidence="1" id="KW-0479">Metal-binding</keyword>
<name>A0A8B6GMG0_MYTGA</name>
<reference evidence="8" key="1">
    <citation type="submission" date="2018-11" db="EMBL/GenBank/DDBJ databases">
        <authorList>
            <person name="Alioto T."/>
            <person name="Alioto T."/>
        </authorList>
    </citation>
    <scope>NUCLEOTIDE SEQUENCE</scope>
</reference>
<keyword evidence="4" id="KW-0862">Zinc</keyword>
<evidence type="ECO:0000256" key="5">
    <source>
        <dbReference type="PROSITE-ProRule" id="PRU00042"/>
    </source>
</evidence>
<dbReference type="EMBL" id="UYJE01008709">
    <property type="protein sequence ID" value="VDI66418.1"/>
    <property type="molecule type" value="Genomic_DNA"/>
</dbReference>
<feature type="domain" description="C2H2-type" evidence="7">
    <location>
        <begin position="784"/>
        <end position="811"/>
    </location>
</feature>
<dbReference type="PROSITE" id="PS50157">
    <property type="entry name" value="ZINC_FINGER_C2H2_2"/>
    <property type="match status" value="6"/>
</dbReference>
<feature type="region of interest" description="Disordered" evidence="6">
    <location>
        <begin position="713"/>
        <end position="748"/>
    </location>
</feature>
<gene>
    <name evidence="8" type="ORF">MGAL_10B005406</name>
</gene>
<dbReference type="AlphaFoldDB" id="A0A8B6GMG0"/>
<dbReference type="SUPFAM" id="SSF57667">
    <property type="entry name" value="beta-beta-alpha zinc fingers"/>
    <property type="match status" value="2"/>
</dbReference>
<evidence type="ECO:0000256" key="2">
    <source>
        <dbReference type="ARBA" id="ARBA00022737"/>
    </source>
</evidence>
<protein>
    <recommendedName>
        <fullName evidence="7">C2H2-type domain-containing protein</fullName>
    </recommendedName>
</protein>
<dbReference type="OrthoDB" id="10039931at2759"/>
<feature type="domain" description="C2H2-type" evidence="7">
    <location>
        <begin position="844"/>
        <end position="872"/>
    </location>
</feature>
<dbReference type="SMART" id="SM00355">
    <property type="entry name" value="ZnF_C2H2"/>
    <property type="match status" value="8"/>
</dbReference>
<dbReference type="PROSITE" id="PS00028">
    <property type="entry name" value="ZINC_FINGER_C2H2_1"/>
    <property type="match status" value="5"/>
</dbReference>
<dbReference type="GO" id="GO:0008270">
    <property type="term" value="F:zinc ion binding"/>
    <property type="evidence" value="ECO:0007669"/>
    <property type="project" value="UniProtKB-KW"/>
</dbReference>
<feature type="compositionally biased region" description="Basic residues" evidence="6">
    <location>
        <begin position="713"/>
        <end position="722"/>
    </location>
</feature>
<feature type="region of interest" description="Disordered" evidence="6">
    <location>
        <begin position="185"/>
        <end position="207"/>
    </location>
</feature>
<evidence type="ECO:0000256" key="1">
    <source>
        <dbReference type="ARBA" id="ARBA00022723"/>
    </source>
</evidence>
<dbReference type="InterPro" id="IPR013087">
    <property type="entry name" value="Znf_C2H2_type"/>
</dbReference>
<evidence type="ECO:0000259" key="7">
    <source>
        <dbReference type="PROSITE" id="PS50157"/>
    </source>
</evidence>
<evidence type="ECO:0000256" key="6">
    <source>
        <dbReference type="SAM" id="MobiDB-lite"/>
    </source>
</evidence>
<evidence type="ECO:0000313" key="9">
    <source>
        <dbReference type="Proteomes" id="UP000596742"/>
    </source>
</evidence>
<feature type="compositionally biased region" description="Basic and acidic residues" evidence="6">
    <location>
        <begin position="462"/>
        <end position="477"/>
    </location>
</feature>
<keyword evidence="2" id="KW-0677">Repeat</keyword>